<dbReference type="InterPro" id="IPR041715">
    <property type="entry name" value="HisRS-like_core"/>
</dbReference>
<dbReference type="GO" id="GO:0005737">
    <property type="term" value="C:cytoplasm"/>
    <property type="evidence" value="ECO:0007669"/>
    <property type="project" value="UniProtKB-SubCell"/>
</dbReference>
<dbReference type="CDD" id="cd00773">
    <property type="entry name" value="HisRS-like_core"/>
    <property type="match status" value="1"/>
</dbReference>
<dbReference type="PIRSF" id="PIRSF001549">
    <property type="entry name" value="His-tRNA_synth"/>
    <property type="match status" value="1"/>
</dbReference>
<dbReference type="Gene3D" id="3.40.50.800">
    <property type="entry name" value="Anticodon-binding domain"/>
    <property type="match status" value="1"/>
</dbReference>
<keyword evidence="4 10" id="KW-0436">Ligase</keyword>
<dbReference type="PANTHER" id="PTHR11476">
    <property type="entry name" value="HISTIDYL-TRNA SYNTHETASE"/>
    <property type="match status" value="1"/>
</dbReference>
<evidence type="ECO:0000256" key="2">
    <source>
        <dbReference type="ARBA" id="ARBA00011738"/>
    </source>
</evidence>
<dbReference type="GO" id="GO:0006427">
    <property type="term" value="P:histidyl-tRNA aminoacylation"/>
    <property type="evidence" value="ECO:0007669"/>
    <property type="project" value="UniProtKB-UniRule"/>
</dbReference>
<feature type="binding site" evidence="11">
    <location>
        <position position="294"/>
    </location>
    <ligand>
        <name>L-histidine</name>
        <dbReference type="ChEBI" id="CHEBI:57595"/>
    </ligand>
</feature>
<evidence type="ECO:0000256" key="3">
    <source>
        <dbReference type="ARBA" id="ARBA00022490"/>
    </source>
</evidence>
<dbReference type="OrthoDB" id="9800814at2"/>
<comment type="caution">
    <text evidence="13">The sequence shown here is derived from an EMBL/GenBank/DDBJ whole genome shotgun (WGS) entry which is preliminary data.</text>
</comment>
<keyword evidence="3 10" id="KW-0963">Cytoplasm</keyword>
<evidence type="ECO:0000256" key="9">
    <source>
        <dbReference type="ARBA" id="ARBA00047639"/>
    </source>
</evidence>
<dbReference type="InterPro" id="IPR004154">
    <property type="entry name" value="Anticodon-bd"/>
</dbReference>
<evidence type="ECO:0000256" key="1">
    <source>
        <dbReference type="ARBA" id="ARBA00008226"/>
    </source>
</evidence>
<evidence type="ECO:0000256" key="10">
    <source>
        <dbReference type="HAMAP-Rule" id="MF_00127"/>
    </source>
</evidence>
<dbReference type="PROSITE" id="PS50862">
    <property type="entry name" value="AA_TRNA_LIGASE_II"/>
    <property type="match status" value="1"/>
</dbReference>
<protein>
    <recommendedName>
        <fullName evidence="10">Histidine--tRNA ligase</fullName>
        <ecNumber evidence="10">6.1.1.21</ecNumber>
    </recommendedName>
    <alternativeName>
        <fullName evidence="10">Histidyl-tRNA synthetase</fullName>
        <shortName evidence="10">HisRS</shortName>
    </alternativeName>
</protein>
<dbReference type="FunFam" id="3.30.930.10:FF:000093">
    <property type="entry name" value="Histidine--tRNA ligase"/>
    <property type="match status" value="1"/>
</dbReference>
<dbReference type="EC" id="6.1.1.21" evidence="10"/>
<comment type="catalytic activity">
    <reaction evidence="9 10">
        <text>tRNA(His) + L-histidine + ATP = L-histidyl-tRNA(His) + AMP + diphosphate + H(+)</text>
        <dbReference type="Rhea" id="RHEA:17313"/>
        <dbReference type="Rhea" id="RHEA-COMP:9665"/>
        <dbReference type="Rhea" id="RHEA-COMP:9689"/>
        <dbReference type="ChEBI" id="CHEBI:15378"/>
        <dbReference type="ChEBI" id="CHEBI:30616"/>
        <dbReference type="ChEBI" id="CHEBI:33019"/>
        <dbReference type="ChEBI" id="CHEBI:57595"/>
        <dbReference type="ChEBI" id="CHEBI:78442"/>
        <dbReference type="ChEBI" id="CHEBI:78527"/>
        <dbReference type="ChEBI" id="CHEBI:456215"/>
        <dbReference type="EC" id="6.1.1.21"/>
    </reaction>
</comment>
<dbReference type="GO" id="GO:0004821">
    <property type="term" value="F:histidine-tRNA ligase activity"/>
    <property type="evidence" value="ECO:0007669"/>
    <property type="project" value="UniProtKB-UniRule"/>
</dbReference>
<keyword evidence="7 10" id="KW-0648">Protein biosynthesis</keyword>
<name>A0A4R6GN18_9BACT</name>
<feature type="binding site" evidence="11">
    <location>
        <begin position="298"/>
        <end position="299"/>
    </location>
    <ligand>
        <name>L-histidine</name>
        <dbReference type="ChEBI" id="CHEBI:57595"/>
    </ligand>
</feature>
<comment type="similarity">
    <text evidence="1 10">Belongs to the class-II aminoacyl-tRNA synthetase family.</text>
</comment>
<reference evidence="13 14" key="1">
    <citation type="submission" date="2019-03" db="EMBL/GenBank/DDBJ databases">
        <title>Freshwater and sediment microbial communities from various areas in North America, analyzing microbe dynamics in response to fracking.</title>
        <authorList>
            <person name="Lamendella R."/>
        </authorList>
    </citation>
    <scope>NUCLEOTIDE SEQUENCE [LARGE SCALE GENOMIC DNA]</scope>
    <source>
        <strain evidence="13 14">114D</strain>
    </source>
</reference>
<evidence type="ECO:0000256" key="5">
    <source>
        <dbReference type="ARBA" id="ARBA00022741"/>
    </source>
</evidence>
<dbReference type="RefSeq" id="WP_133467058.1">
    <property type="nucleotide sequence ID" value="NZ_SNWI01000014.1"/>
</dbReference>
<dbReference type="GO" id="GO:0005524">
    <property type="term" value="F:ATP binding"/>
    <property type="evidence" value="ECO:0007669"/>
    <property type="project" value="UniProtKB-UniRule"/>
</dbReference>
<dbReference type="CDD" id="cd00859">
    <property type="entry name" value="HisRS_anticodon"/>
    <property type="match status" value="1"/>
</dbReference>
<dbReference type="PANTHER" id="PTHR11476:SF7">
    <property type="entry name" value="HISTIDINE--TRNA LIGASE"/>
    <property type="match status" value="1"/>
</dbReference>
<organism evidence="13 14">
    <name type="scientific">Sunxiuqinia elliptica</name>
    <dbReference type="NCBI Taxonomy" id="655355"/>
    <lineage>
        <taxon>Bacteria</taxon>
        <taxon>Pseudomonadati</taxon>
        <taxon>Bacteroidota</taxon>
        <taxon>Bacteroidia</taxon>
        <taxon>Marinilabiliales</taxon>
        <taxon>Prolixibacteraceae</taxon>
        <taxon>Sunxiuqinia</taxon>
    </lineage>
</organism>
<evidence type="ECO:0000259" key="12">
    <source>
        <dbReference type="PROSITE" id="PS50862"/>
    </source>
</evidence>
<comment type="subcellular location">
    <subcellularLocation>
        <location evidence="10">Cytoplasm</location>
    </subcellularLocation>
</comment>
<comment type="subunit">
    <text evidence="2 10">Homodimer.</text>
</comment>
<evidence type="ECO:0000256" key="8">
    <source>
        <dbReference type="ARBA" id="ARBA00023146"/>
    </source>
</evidence>
<dbReference type="EMBL" id="SNWI01000014">
    <property type="protein sequence ID" value="TDN95735.1"/>
    <property type="molecule type" value="Genomic_DNA"/>
</dbReference>
<dbReference type="HAMAP" id="MF_00127">
    <property type="entry name" value="His_tRNA_synth"/>
    <property type="match status" value="1"/>
</dbReference>
<evidence type="ECO:0000256" key="7">
    <source>
        <dbReference type="ARBA" id="ARBA00022917"/>
    </source>
</evidence>
<sequence>MAQKPSIPKGTRDFSPVEMARRNYIFDTVKVIFQRYGFQPIETPAMENLSTLMGKYGEEGDKLLFKILNSGDFISKVPESELQERNSIRLTNRISEKGLRYDLTVPFARFVVQHRNDISFPFKRYQIQPVWRADRPQKGRYREFYQCDVDMIGSTSLLNELELVQIINDVFSVLKVNTVVKINNRKILAGIAETIGEAERIVDITVAIDKLDKIGLEKVNQELLDKGVSEKAVEKLQPILKLSGSNAEKLDQIEAVIGGSEVGSKGIEEMRTLFAYLAGFELNTEVELDLTLARGLNYYTGAIFEVKAKDVQIGSICGGGRYDDLTGIFGMPDVSGVGISFGADRIYDVMTQLELFPESTVASTKVMFVNFGAAEEAYCLPILAKLRAAKINAEIYPEPAKMKKQMTWADRKQVAFVAMAGEEEMKQEKVTLKNMKTGDQQLLSFEELINILSE</sequence>
<evidence type="ECO:0000313" key="13">
    <source>
        <dbReference type="EMBL" id="TDN95735.1"/>
    </source>
</evidence>
<evidence type="ECO:0000256" key="4">
    <source>
        <dbReference type="ARBA" id="ARBA00022598"/>
    </source>
</evidence>
<dbReference type="SUPFAM" id="SSF52954">
    <property type="entry name" value="Class II aaRS ABD-related"/>
    <property type="match status" value="1"/>
</dbReference>
<feature type="binding site" evidence="11">
    <location>
        <position position="150"/>
    </location>
    <ligand>
        <name>L-histidine</name>
        <dbReference type="ChEBI" id="CHEBI:57595"/>
    </ligand>
</feature>
<dbReference type="NCBIfam" id="TIGR00442">
    <property type="entry name" value="hisS"/>
    <property type="match status" value="1"/>
</dbReference>
<dbReference type="InterPro" id="IPR006195">
    <property type="entry name" value="aa-tRNA-synth_II"/>
</dbReference>
<keyword evidence="6 10" id="KW-0067">ATP-binding</keyword>
<gene>
    <name evidence="10" type="primary">hisS</name>
    <name evidence="13" type="ORF">DET52_11456</name>
</gene>
<accession>A0A4R6GN18</accession>
<dbReference type="Gene3D" id="3.30.930.10">
    <property type="entry name" value="Bira Bifunctional Protein, Domain 2"/>
    <property type="match status" value="1"/>
</dbReference>
<dbReference type="InterPro" id="IPR015807">
    <property type="entry name" value="His-tRNA-ligase"/>
</dbReference>
<dbReference type="InterPro" id="IPR033656">
    <property type="entry name" value="HisRS_anticodon"/>
</dbReference>
<dbReference type="AlphaFoldDB" id="A0A4R6GN18"/>
<keyword evidence="8 10" id="KW-0030">Aminoacyl-tRNA synthetase</keyword>
<evidence type="ECO:0000256" key="6">
    <source>
        <dbReference type="ARBA" id="ARBA00022840"/>
    </source>
</evidence>
<proteinExistence type="inferred from homology"/>
<dbReference type="Pfam" id="PF13393">
    <property type="entry name" value="tRNA-synt_His"/>
    <property type="match status" value="1"/>
</dbReference>
<dbReference type="Pfam" id="PF03129">
    <property type="entry name" value="HGTP_anticodon"/>
    <property type="match status" value="1"/>
</dbReference>
<feature type="binding site" evidence="11">
    <location>
        <position position="132"/>
    </location>
    <ligand>
        <name>L-histidine</name>
        <dbReference type="ChEBI" id="CHEBI:57595"/>
    </ligand>
</feature>
<dbReference type="SUPFAM" id="SSF55681">
    <property type="entry name" value="Class II aaRS and biotin synthetases"/>
    <property type="match status" value="1"/>
</dbReference>
<dbReference type="InterPro" id="IPR036621">
    <property type="entry name" value="Anticodon-bd_dom_sf"/>
</dbReference>
<evidence type="ECO:0000313" key="14">
    <source>
        <dbReference type="Proteomes" id="UP000294848"/>
    </source>
</evidence>
<feature type="binding site" evidence="11">
    <location>
        <position position="146"/>
    </location>
    <ligand>
        <name>L-histidine</name>
        <dbReference type="ChEBI" id="CHEBI:57595"/>
    </ligand>
</feature>
<dbReference type="InterPro" id="IPR004516">
    <property type="entry name" value="HisRS/HisZ"/>
</dbReference>
<evidence type="ECO:0000256" key="11">
    <source>
        <dbReference type="PIRSR" id="PIRSR001549-1"/>
    </source>
</evidence>
<dbReference type="Proteomes" id="UP000294848">
    <property type="component" value="Unassembled WGS sequence"/>
</dbReference>
<feature type="binding site" evidence="11">
    <location>
        <begin position="102"/>
        <end position="104"/>
    </location>
    <ligand>
        <name>L-histidine</name>
        <dbReference type="ChEBI" id="CHEBI:57595"/>
    </ligand>
</feature>
<feature type="domain" description="Aminoacyl-transfer RNA synthetases class-II family profile" evidence="12">
    <location>
        <begin position="1"/>
        <end position="381"/>
    </location>
</feature>
<dbReference type="InterPro" id="IPR045864">
    <property type="entry name" value="aa-tRNA-synth_II/BPL/LPL"/>
</dbReference>
<keyword evidence="5 10" id="KW-0547">Nucleotide-binding</keyword>